<dbReference type="EMBL" id="FQYP01000004">
    <property type="protein sequence ID" value="SHI93701.1"/>
    <property type="molecule type" value="Genomic_DNA"/>
</dbReference>
<dbReference type="InterPro" id="IPR019734">
    <property type="entry name" value="TPR_rpt"/>
</dbReference>
<evidence type="ECO:0000313" key="3">
    <source>
        <dbReference type="EMBL" id="SHI93701.1"/>
    </source>
</evidence>
<feature type="repeat" description="TPR" evidence="1">
    <location>
        <begin position="565"/>
        <end position="598"/>
    </location>
</feature>
<dbReference type="AlphaFoldDB" id="A0A1M6F7R6"/>
<organism evidence="3 4">
    <name type="scientific">Aquimarina spongiae</name>
    <dbReference type="NCBI Taxonomy" id="570521"/>
    <lineage>
        <taxon>Bacteria</taxon>
        <taxon>Pseudomonadati</taxon>
        <taxon>Bacteroidota</taxon>
        <taxon>Flavobacteriia</taxon>
        <taxon>Flavobacteriales</taxon>
        <taxon>Flavobacteriaceae</taxon>
        <taxon>Aquimarina</taxon>
    </lineage>
</organism>
<feature type="domain" description="Beta-lactamase-related" evidence="2">
    <location>
        <begin position="42"/>
        <end position="370"/>
    </location>
</feature>
<evidence type="ECO:0000256" key="1">
    <source>
        <dbReference type="PROSITE-ProRule" id="PRU00339"/>
    </source>
</evidence>
<dbReference type="InterPro" id="IPR012338">
    <property type="entry name" value="Beta-lactam/transpept-like"/>
</dbReference>
<dbReference type="PANTHER" id="PTHR46825:SF9">
    <property type="entry name" value="BETA-LACTAMASE-RELATED DOMAIN-CONTAINING PROTEIN"/>
    <property type="match status" value="1"/>
</dbReference>
<proteinExistence type="predicted"/>
<dbReference type="Gene3D" id="1.25.40.10">
    <property type="entry name" value="Tetratricopeptide repeat domain"/>
    <property type="match status" value="1"/>
</dbReference>
<evidence type="ECO:0000259" key="2">
    <source>
        <dbReference type="Pfam" id="PF00144"/>
    </source>
</evidence>
<dbReference type="Pfam" id="PF00144">
    <property type="entry name" value="Beta-lactamase"/>
    <property type="match status" value="1"/>
</dbReference>
<dbReference type="PROSITE" id="PS50005">
    <property type="entry name" value="TPR"/>
    <property type="match status" value="1"/>
</dbReference>
<dbReference type="SUPFAM" id="SSF56601">
    <property type="entry name" value="beta-lactamase/transpeptidase-like"/>
    <property type="match status" value="1"/>
</dbReference>
<dbReference type="OrthoDB" id="9797709at2"/>
<dbReference type="STRING" id="570521.SAMN04488508_104134"/>
<dbReference type="Proteomes" id="UP000184432">
    <property type="component" value="Unassembled WGS sequence"/>
</dbReference>
<dbReference type="InterPro" id="IPR001466">
    <property type="entry name" value="Beta-lactam-related"/>
</dbReference>
<evidence type="ECO:0000313" key="4">
    <source>
        <dbReference type="Proteomes" id="UP000184432"/>
    </source>
</evidence>
<keyword evidence="4" id="KW-1185">Reference proteome</keyword>
<accession>A0A1M6F7R6</accession>
<dbReference type="InterPro" id="IPR011990">
    <property type="entry name" value="TPR-like_helical_dom_sf"/>
</dbReference>
<dbReference type="Gene3D" id="3.40.710.10">
    <property type="entry name" value="DD-peptidase/beta-lactamase superfamily"/>
    <property type="match status" value="1"/>
</dbReference>
<dbReference type="InterPro" id="IPR050491">
    <property type="entry name" value="AmpC-like"/>
</dbReference>
<dbReference type="PANTHER" id="PTHR46825">
    <property type="entry name" value="D-ALANYL-D-ALANINE-CARBOXYPEPTIDASE/ENDOPEPTIDASE AMPH"/>
    <property type="match status" value="1"/>
</dbReference>
<keyword evidence="1" id="KW-0802">TPR repeat</keyword>
<name>A0A1M6F7R6_9FLAO</name>
<dbReference type="SUPFAM" id="SSF48452">
    <property type="entry name" value="TPR-like"/>
    <property type="match status" value="1"/>
</dbReference>
<protein>
    <submittedName>
        <fullName evidence="3">CubicO group peptidase, beta-lactamase class C family</fullName>
    </submittedName>
</protein>
<gene>
    <name evidence="3" type="ORF">SAMN04488508_104134</name>
</gene>
<sequence>MDMRTTKVKMRVLSILFSYAMMGNMIYGQSKQSQPLEALTEQINQKMQKHQLHGLSVAVFDDYKMIWSHQWGIKASGTTDKIDENTAFSTASTSKAIISMLCGILEEKGHINLDDPISKYLKRWQLPSSEFENSKGITWMQLLSHTAGTSQGGFADFYEGDKIPTILQSLKGELLPRYDREIEFLFEPGSNWKYSGGGYVIIQMALEDHLNTPLADLVKTYVFDPLGLKNTTMKQPNEEGFLNNVAKVHNMKGEIIKTGLPITPQVAPSGMWSTPSDLAIIGIEMQNALRNQYNKVISHRVAKRITKVLSLDNVGGWSAGWNRSFGIGNRDWFSHGGSNTGVGGEFMATLEGGSGLAILANGDKPNRFPVINFLRNEIVERCNWKQSINQKLLKEVPKDLKNMVVGSYLDFLYHAPGVNKIFEEDGQLFISSPMFEFMLQKKKNQMYYVGNNTFKIEDYPNNIQFVTNGNSQLKEIVIFRNKTKENKVVIQKEEVKNHKTQLIDAFSNLEIAAAKQEYKKIKELAPDLEFEAILNEFGYIFYMENNMKKAIAVLEFNREEHPDSWNTYDSLGEIYEVNGQFQKSVKNYKKAQALNASQEYKERVSLKIKELEQKSEQEF</sequence>
<reference evidence="4" key="1">
    <citation type="submission" date="2016-11" db="EMBL/GenBank/DDBJ databases">
        <authorList>
            <person name="Varghese N."/>
            <person name="Submissions S."/>
        </authorList>
    </citation>
    <scope>NUCLEOTIDE SEQUENCE [LARGE SCALE GENOMIC DNA]</scope>
    <source>
        <strain evidence="4">DSM 22623</strain>
    </source>
</reference>